<feature type="transmembrane region" description="Helical" evidence="1">
    <location>
        <begin position="12"/>
        <end position="38"/>
    </location>
</feature>
<protein>
    <submittedName>
        <fullName evidence="2">Uncharacterized protein</fullName>
    </submittedName>
</protein>
<reference evidence="2" key="1">
    <citation type="submission" date="2022-07" db="EMBL/GenBank/DDBJ databases">
        <title>Bacterial species isolated from the porcine tonsil microbiota.</title>
        <authorList>
            <person name="Oliveira I.M.F."/>
        </authorList>
    </citation>
    <scope>NUCLEOTIDE SEQUENCE</scope>
    <source>
        <strain evidence="2">8QC2O2</strain>
    </source>
</reference>
<dbReference type="RefSeq" id="WP_257099603.1">
    <property type="nucleotide sequence ID" value="NZ_JANILD010000009.1"/>
</dbReference>
<dbReference type="EMBL" id="JANILD010000009">
    <property type="protein sequence ID" value="MCQ9304949.1"/>
    <property type="molecule type" value="Genomic_DNA"/>
</dbReference>
<organism evidence="2 3">
    <name type="scientific">Mammaliicoccus sciuri</name>
    <name type="common">Staphylococcus sciuri</name>
    <dbReference type="NCBI Taxonomy" id="1296"/>
    <lineage>
        <taxon>Bacteria</taxon>
        <taxon>Bacillati</taxon>
        <taxon>Bacillota</taxon>
        <taxon>Bacilli</taxon>
        <taxon>Bacillales</taxon>
        <taxon>Staphylococcaceae</taxon>
        <taxon>Mammaliicoccus</taxon>
    </lineage>
</organism>
<proteinExistence type="predicted"/>
<feature type="transmembrane region" description="Helical" evidence="1">
    <location>
        <begin position="50"/>
        <end position="71"/>
    </location>
</feature>
<keyword evidence="1" id="KW-0472">Membrane</keyword>
<name>A0AAW5LR92_MAMSC</name>
<comment type="caution">
    <text evidence="2">The sequence shown here is derived from an EMBL/GenBank/DDBJ whole genome shotgun (WGS) entry which is preliminary data.</text>
</comment>
<feature type="transmembrane region" description="Helical" evidence="1">
    <location>
        <begin position="97"/>
        <end position="116"/>
    </location>
</feature>
<evidence type="ECO:0000256" key="1">
    <source>
        <dbReference type="SAM" id="Phobius"/>
    </source>
</evidence>
<keyword evidence="1" id="KW-0812">Transmembrane</keyword>
<dbReference type="Proteomes" id="UP001204068">
    <property type="component" value="Unassembled WGS sequence"/>
</dbReference>
<keyword evidence="1" id="KW-1133">Transmembrane helix</keyword>
<sequence length="132" mass="15226">MGNLLTSDMSFLVTLIIEFLPLSIAMLFNFVIIIYLIIRFKNKNYTNKEINIPINLMLIFVIVCSFFSIYITSNYVDIAETDREKAILINFSTLMKFLNYHIIIIPLSSIVAYNLAVDFKVRKNLKNGNSSN</sequence>
<accession>A0AAW5LR92</accession>
<gene>
    <name evidence="2" type="ORF">NQ032_15165</name>
</gene>
<evidence type="ECO:0000313" key="2">
    <source>
        <dbReference type="EMBL" id="MCQ9304949.1"/>
    </source>
</evidence>
<dbReference type="AlphaFoldDB" id="A0AAW5LR92"/>
<evidence type="ECO:0000313" key="3">
    <source>
        <dbReference type="Proteomes" id="UP001204068"/>
    </source>
</evidence>